<dbReference type="InterPro" id="IPR050433">
    <property type="entry name" value="Myc_transcription_factors"/>
</dbReference>
<evidence type="ECO:0000256" key="3">
    <source>
        <dbReference type="ARBA" id="ARBA00025872"/>
    </source>
</evidence>
<gene>
    <name evidence="5" type="primary">mycl1b_2</name>
    <name evidence="5" type="ORF">N1851_017744</name>
</gene>
<sequence>MQGISTTLAPRYENRDPDPEYDHDHYRHYFYDHDDCDPDEAVFKSTAPSEDIWKKFELVPTPPMSPVRTGKVEPVAVPPLFLGDEPEWVTQFLDHQDLQDPQPCRASPAHDSLSNLSSVLIRDCMWSGFSAGQQLEKVVAAASCASKAGGRMQQQQQCVPVDAPPTADCVDPAAVLPFPLMGGCKRPYHVSSGSELHSDSSDLTDRHEGIETVPDSVEVQAVKAKSCFCSNNTYGIDNMFMGMSDCTMYMMQFDVHEKVKPLKEYEVTFHIPGKKTKILSVINQTLPANVSIGNFKDIWWICGNNAFIFLPYGWTGCCYMATLKLPWEVSVVKHGEQQESSGGRVKREMAEFNHLESYHWRISLAEKWGIGLFPWYGVTFHFFLSPIIPYRGLQMKL</sequence>
<comment type="subunit">
    <text evidence="3">Efficient DNA binding requires dimerization with another bHLH protein. Binds DNA as a heterodimer with MAX.</text>
</comment>
<dbReference type="GO" id="GO:0003700">
    <property type="term" value="F:DNA-binding transcription factor activity"/>
    <property type="evidence" value="ECO:0007669"/>
    <property type="project" value="InterPro"/>
</dbReference>
<name>A0AA47MP71_MERPO</name>
<dbReference type="GO" id="GO:0005634">
    <property type="term" value="C:nucleus"/>
    <property type="evidence" value="ECO:0007669"/>
    <property type="project" value="UniProtKB-SubCell"/>
</dbReference>
<dbReference type="PANTHER" id="PTHR45851">
    <property type="entry name" value="MYC PROTO-ONCOGENE"/>
    <property type="match status" value="1"/>
</dbReference>
<dbReference type="InterPro" id="IPR012682">
    <property type="entry name" value="Tscrpt_reg_Myc_N"/>
</dbReference>
<evidence type="ECO:0000313" key="5">
    <source>
        <dbReference type="EMBL" id="KAK0143924.1"/>
    </source>
</evidence>
<organism evidence="5 6">
    <name type="scientific">Merluccius polli</name>
    <name type="common">Benguela hake</name>
    <name type="synonym">Merluccius cadenati</name>
    <dbReference type="NCBI Taxonomy" id="89951"/>
    <lineage>
        <taxon>Eukaryota</taxon>
        <taxon>Metazoa</taxon>
        <taxon>Chordata</taxon>
        <taxon>Craniata</taxon>
        <taxon>Vertebrata</taxon>
        <taxon>Euteleostomi</taxon>
        <taxon>Actinopterygii</taxon>
        <taxon>Neopterygii</taxon>
        <taxon>Teleostei</taxon>
        <taxon>Neoteleostei</taxon>
        <taxon>Acanthomorphata</taxon>
        <taxon>Zeiogadaria</taxon>
        <taxon>Gadariae</taxon>
        <taxon>Gadiformes</taxon>
        <taxon>Gadoidei</taxon>
        <taxon>Merlucciidae</taxon>
        <taxon>Merluccius</taxon>
    </lineage>
</organism>
<dbReference type="EMBL" id="JAOPHQ010003186">
    <property type="protein sequence ID" value="KAK0143924.1"/>
    <property type="molecule type" value="Genomic_DNA"/>
</dbReference>
<comment type="subcellular location">
    <subcellularLocation>
        <location evidence="1">Nucleus</location>
    </subcellularLocation>
</comment>
<accession>A0AA47MP71</accession>
<evidence type="ECO:0000259" key="4">
    <source>
        <dbReference type="Pfam" id="PF01056"/>
    </source>
</evidence>
<protein>
    <submittedName>
        <fullName evidence="5">Protein L-Myc-1b</fullName>
    </submittedName>
</protein>
<dbReference type="Pfam" id="PF01056">
    <property type="entry name" value="Myc_N"/>
    <property type="match status" value="1"/>
</dbReference>
<keyword evidence="6" id="KW-1185">Reference proteome</keyword>
<reference evidence="5" key="1">
    <citation type="journal article" date="2023" name="Front. Mar. Sci.">
        <title>A new Merluccius polli reference genome to investigate the effects of global change in West African waters.</title>
        <authorList>
            <person name="Mateo J.L."/>
            <person name="Blanco-Fernandez C."/>
            <person name="Garcia-Vazquez E."/>
            <person name="Machado-Schiaffino G."/>
        </authorList>
    </citation>
    <scope>NUCLEOTIDE SEQUENCE</scope>
    <source>
        <strain evidence="5">C29</strain>
        <tissue evidence="5">Fin</tissue>
    </source>
</reference>
<dbReference type="AlphaFoldDB" id="A0AA47MP71"/>
<proteinExistence type="predicted"/>
<evidence type="ECO:0000256" key="2">
    <source>
        <dbReference type="ARBA" id="ARBA00023242"/>
    </source>
</evidence>
<dbReference type="InterPro" id="IPR002418">
    <property type="entry name" value="Tscrpt_reg_Myc"/>
</dbReference>
<evidence type="ECO:0000313" key="6">
    <source>
        <dbReference type="Proteomes" id="UP001174136"/>
    </source>
</evidence>
<keyword evidence="2" id="KW-0539">Nucleus</keyword>
<feature type="domain" description="Transcription regulator Myc N-terminal" evidence="4">
    <location>
        <begin position="13"/>
        <end position="141"/>
    </location>
</feature>
<dbReference type="Proteomes" id="UP001174136">
    <property type="component" value="Unassembled WGS sequence"/>
</dbReference>
<dbReference type="PRINTS" id="PR00044">
    <property type="entry name" value="LEUZIPPRMYC"/>
</dbReference>
<evidence type="ECO:0000256" key="1">
    <source>
        <dbReference type="ARBA" id="ARBA00004123"/>
    </source>
</evidence>
<comment type="caution">
    <text evidence="5">The sequence shown here is derived from an EMBL/GenBank/DDBJ whole genome shotgun (WGS) entry which is preliminary data.</text>
</comment>